<dbReference type="PANTHER" id="PTHR21098">
    <property type="entry name" value="RIBOFLAVIN SYNTHASE ALPHA CHAIN"/>
    <property type="match status" value="1"/>
</dbReference>
<name>A0A229P380_9BACL</name>
<evidence type="ECO:0000256" key="10">
    <source>
        <dbReference type="NCBIfam" id="TIGR00187"/>
    </source>
</evidence>
<dbReference type="SUPFAM" id="SSF63380">
    <property type="entry name" value="Riboflavin synthase domain-like"/>
    <property type="match status" value="2"/>
</dbReference>
<comment type="catalytic activity">
    <reaction evidence="1">
        <text>2 6,7-dimethyl-8-(1-D-ribityl)lumazine + H(+) = 5-amino-6-(D-ribitylamino)uracil + riboflavin</text>
        <dbReference type="Rhea" id="RHEA:20772"/>
        <dbReference type="ChEBI" id="CHEBI:15378"/>
        <dbReference type="ChEBI" id="CHEBI:15934"/>
        <dbReference type="ChEBI" id="CHEBI:57986"/>
        <dbReference type="ChEBI" id="CHEBI:58201"/>
        <dbReference type="EC" id="2.5.1.9"/>
    </reaction>
</comment>
<sequence>MFTGLIEEKGALRSVSRRGEAMVLSISASKVLEGVALGDSIAVNGVCLTVTAFDSRSFGVDIMPETYRNTNLSELPPGSPLNLERAMRADGRFGGHIVQGHVDGIAVITDRGANANAVVFTMRLKNADNQRYIIPKGSITVDGISLTVVDADGDSFSVSIIPHTLAETVLQHKQPGSTVNIECDVLGKYVDHLLRYGRGASGQAGAAGRTAHGSGQTSGGLSAAFLADNGFA</sequence>
<proteinExistence type="predicted"/>
<evidence type="ECO:0000256" key="3">
    <source>
        <dbReference type="ARBA" id="ARBA00004887"/>
    </source>
</evidence>
<evidence type="ECO:0000256" key="1">
    <source>
        <dbReference type="ARBA" id="ARBA00000968"/>
    </source>
</evidence>
<evidence type="ECO:0000256" key="5">
    <source>
        <dbReference type="ARBA" id="ARBA00012827"/>
    </source>
</evidence>
<dbReference type="PANTHER" id="PTHR21098:SF12">
    <property type="entry name" value="RIBOFLAVIN SYNTHASE"/>
    <property type="match status" value="1"/>
</dbReference>
<evidence type="ECO:0000256" key="11">
    <source>
        <dbReference type="PROSITE-ProRule" id="PRU00524"/>
    </source>
</evidence>
<dbReference type="InterPro" id="IPR026017">
    <property type="entry name" value="Lumazine-bd_dom"/>
</dbReference>
<evidence type="ECO:0000256" key="4">
    <source>
        <dbReference type="ARBA" id="ARBA00011233"/>
    </source>
</evidence>
<dbReference type="OrthoDB" id="9788537at2"/>
<evidence type="ECO:0000313" key="14">
    <source>
        <dbReference type="Proteomes" id="UP000215145"/>
    </source>
</evidence>
<dbReference type="EC" id="2.5.1.9" evidence="5 10"/>
<dbReference type="FunFam" id="2.40.30.20:FF:000004">
    <property type="entry name" value="Riboflavin synthase, alpha subunit"/>
    <property type="match status" value="1"/>
</dbReference>
<feature type="repeat" description="Lumazine-binding" evidence="11">
    <location>
        <begin position="97"/>
        <end position="194"/>
    </location>
</feature>
<dbReference type="CDD" id="cd00402">
    <property type="entry name" value="Riboflavin_synthase_like"/>
    <property type="match status" value="1"/>
</dbReference>
<evidence type="ECO:0000259" key="12">
    <source>
        <dbReference type="PROSITE" id="PS51177"/>
    </source>
</evidence>
<keyword evidence="14" id="KW-1185">Reference proteome</keyword>
<dbReference type="Proteomes" id="UP000215145">
    <property type="component" value="Unassembled WGS sequence"/>
</dbReference>
<keyword evidence="8 13" id="KW-0808">Transferase</keyword>
<dbReference type="AlphaFoldDB" id="A0A229P380"/>
<dbReference type="GO" id="GO:0004746">
    <property type="term" value="F:riboflavin synthase activity"/>
    <property type="evidence" value="ECO:0007669"/>
    <property type="project" value="UniProtKB-UniRule"/>
</dbReference>
<dbReference type="EMBL" id="NMUQ01000001">
    <property type="protein sequence ID" value="OXM16702.1"/>
    <property type="molecule type" value="Genomic_DNA"/>
</dbReference>
<dbReference type="FunFam" id="2.40.30.20:FF:000003">
    <property type="entry name" value="Riboflavin synthase, alpha subunit"/>
    <property type="match status" value="1"/>
</dbReference>
<dbReference type="InterPro" id="IPR023366">
    <property type="entry name" value="ATP_synth_asu-like_sf"/>
</dbReference>
<reference evidence="13 14" key="1">
    <citation type="submission" date="2017-07" db="EMBL/GenBank/DDBJ databases">
        <title>Paenibacillus herberti R33 genome sequencing and assembly.</title>
        <authorList>
            <person name="Su W."/>
        </authorList>
    </citation>
    <scope>NUCLEOTIDE SEQUENCE [LARGE SCALE GENOMIC DNA]</scope>
    <source>
        <strain evidence="13 14">R33</strain>
    </source>
</reference>
<evidence type="ECO:0000256" key="7">
    <source>
        <dbReference type="ARBA" id="ARBA00022619"/>
    </source>
</evidence>
<protein>
    <recommendedName>
        <fullName evidence="6 10">Riboflavin synthase</fullName>
        <ecNumber evidence="5 10">2.5.1.9</ecNumber>
    </recommendedName>
</protein>
<comment type="pathway">
    <text evidence="3">Cofactor biosynthesis; riboflavin biosynthesis; riboflavin from 2-hydroxy-3-oxobutyl phosphate and 5-amino-6-(D-ribitylamino)uracil: step 2/2.</text>
</comment>
<feature type="domain" description="Lumazine-binding" evidence="12">
    <location>
        <begin position="1"/>
        <end position="96"/>
    </location>
</feature>
<comment type="subunit">
    <text evidence="4">Homotrimer.</text>
</comment>
<dbReference type="InterPro" id="IPR001783">
    <property type="entry name" value="Lumazine-bd"/>
</dbReference>
<evidence type="ECO:0000256" key="2">
    <source>
        <dbReference type="ARBA" id="ARBA00002803"/>
    </source>
</evidence>
<keyword evidence="7" id="KW-0686">Riboflavin biosynthesis</keyword>
<evidence type="ECO:0000256" key="8">
    <source>
        <dbReference type="ARBA" id="ARBA00022679"/>
    </source>
</evidence>
<evidence type="ECO:0000256" key="6">
    <source>
        <dbReference type="ARBA" id="ARBA00013950"/>
    </source>
</evidence>
<dbReference type="PIRSF" id="PIRSF000498">
    <property type="entry name" value="Riboflavin_syn_A"/>
    <property type="match status" value="1"/>
</dbReference>
<dbReference type="NCBIfam" id="TIGR00187">
    <property type="entry name" value="ribE"/>
    <property type="match status" value="1"/>
</dbReference>
<dbReference type="Gene3D" id="2.40.30.20">
    <property type="match status" value="2"/>
</dbReference>
<dbReference type="GO" id="GO:0009231">
    <property type="term" value="P:riboflavin biosynthetic process"/>
    <property type="evidence" value="ECO:0007669"/>
    <property type="project" value="UniProtKB-KW"/>
</dbReference>
<dbReference type="NCBIfam" id="NF006767">
    <property type="entry name" value="PRK09289.1"/>
    <property type="match status" value="1"/>
</dbReference>
<dbReference type="InterPro" id="IPR017938">
    <property type="entry name" value="Riboflavin_synthase-like_b-brl"/>
</dbReference>
<keyword evidence="9" id="KW-0677">Repeat</keyword>
<gene>
    <name evidence="13" type="ORF">CGZ75_08590</name>
</gene>
<feature type="repeat" description="Lumazine-binding" evidence="11">
    <location>
        <begin position="1"/>
        <end position="96"/>
    </location>
</feature>
<comment type="caution">
    <text evidence="13">The sequence shown here is derived from an EMBL/GenBank/DDBJ whole genome shotgun (WGS) entry which is preliminary data.</text>
</comment>
<evidence type="ECO:0000313" key="13">
    <source>
        <dbReference type="EMBL" id="OXM16702.1"/>
    </source>
</evidence>
<comment type="function">
    <text evidence="2">Catalyzes the dismutation of two molecules of 6,7-dimethyl-8-ribityllumazine, resulting in the formation of riboflavin and 5-amino-6-(D-ribitylamino)uracil.</text>
</comment>
<dbReference type="Pfam" id="PF00677">
    <property type="entry name" value="Lum_binding"/>
    <property type="match status" value="2"/>
</dbReference>
<dbReference type="PROSITE" id="PS51177">
    <property type="entry name" value="LUMAZINE_BIND"/>
    <property type="match status" value="2"/>
</dbReference>
<accession>A0A229P380</accession>
<dbReference type="RefSeq" id="WP_089523786.1">
    <property type="nucleotide sequence ID" value="NZ_NMUQ01000001.1"/>
</dbReference>
<evidence type="ECO:0000256" key="9">
    <source>
        <dbReference type="ARBA" id="ARBA00022737"/>
    </source>
</evidence>
<feature type="domain" description="Lumazine-binding" evidence="12">
    <location>
        <begin position="97"/>
        <end position="194"/>
    </location>
</feature>
<organism evidence="13 14">
    <name type="scientific">Paenibacillus herberti</name>
    <dbReference type="NCBI Taxonomy" id="1619309"/>
    <lineage>
        <taxon>Bacteria</taxon>
        <taxon>Bacillati</taxon>
        <taxon>Bacillota</taxon>
        <taxon>Bacilli</taxon>
        <taxon>Bacillales</taxon>
        <taxon>Paenibacillaceae</taxon>
        <taxon>Paenibacillus</taxon>
    </lineage>
</organism>